<evidence type="ECO:0000313" key="4">
    <source>
        <dbReference type="Proteomes" id="UP001372834"/>
    </source>
</evidence>
<dbReference type="AlphaFoldDB" id="A0AAN8S5L6"/>
<name>A0AAN8S5L6_POLSC</name>
<protein>
    <submittedName>
        <fullName evidence="3">Uncharacterized protein</fullName>
    </submittedName>
</protein>
<keyword evidence="2" id="KW-0732">Signal</keyword>
<comment type="caution">
    <text evidence="3">The sequence shown here is derived from an EMBL/GenBank/DDBJ whole genome shotgun (WGS) entry which is preliminary data.</text>
</comment>
<evidence type="ECO:0000313" key="3">
    <source>
        <dbReference type="EMBL" id="KAK6639315.1"/>
    </source>
</evidence>
<feature type="compositionally biased region" description="Polar residues" evidence="1">
    <location>
        <begin position="71"/>
        <end position="82"/>
    </location>
</feature>
<accession>A0AAN8S5L6</accession>
<dbReference type="Proteomes" id="UP001372834">
    <property type="component" value="Unassembled WGS sequence"/>
</dbReference>
<reference evidence="3 4" key="1">
    <citation type="submission" date="2023-10" db="EMBL/GenBank/DDBJ databases">
        <title>Genomes of two closely related lineages of the louse Polyplax serrata with different host specificities.</title>
        <authorList>
            <person name="Martinu J."/>
            <person name="Tarabai H."/>
            <person name="Stefka J."/>
            <person name="Hypsa V."/>
        </authorList>
    </citation>
    <scope>NUCLEOTIDE SEQUENCE [LARGE SCALE GENOMIC DNA]</scope>
    <source>
        <strain evidence="3">HR10_N</strain>
    </source>
</reference>
<feature type="compositionally biased region" description="Basic and acidic residues" evidence="1">
    <location>
        <begin position="86"/>
        <end position="97"/>
    </location>
</feature>
<feature type="chain" id="PRO_5042876270" evidence="2">
    <location>
        <begin position="24"/>
        <end position="227"/>
    </location>
</feature>
<gene>
    <name evidence="3" type="ORF">RUM43_007587</name>
</gene>
<evidence type="ECO:0000256" key="2">
    <source>
        <dbReference type="SAM" id="SignalP"/>
    </source>
</evidence>
<proteinExistence type="predicted"/>
<dbReference type="EMBL" id="JAWJWE010000003">
    <property type="protein sequence ID" value="KAK6639315.1"/>
    <property type="molecule type" value="Genomic_DNA"/>
</dbReference>
<sequence>MMKKSLINYQFFLFFGIVSVVASDDNLILCAVDRDLSPNSPFMKDKYSEFINFLSGHGNPSDVDFQTKSYQNGEAKENSSSLRVKGAKEMNQKKSAEVPLQRNERFYNDKQAMFARPNTMLDGFKRGPGFRSWGGKRARLAENDGDLTKRPRFSSWGGKRREQFPFNEGLNEQVQYRNCDGKDTCDDIVKRDLENYNFYDRPLTRDPQSRFVISLLRNNHDGKYGEQ</sequence>
<organism evidence="3 4">
    <name type="scientific">Polyplax serrata</name>
    <name type="common">Common mouse louse</name>
    <dbReference type="NCBI Taxonomy" id="468196"/>
    <lineage>
        <taxon>Eukaryota</taxon>
        <taxon>Metazoa</taxon>
        <taxon>Ecdysozoa</taxon>
        <taxon>Arthropoda</taxon>
        <taxon>Hexapoda</taxon>
        <taxon>Insecta</taxon>
        <taxon>Pterygota</taxon>
        <taxon>Neoptera</taxon>
        <taxon>Paraneoptera</taxon>
        <taxon>Psocodea</taxon>
        <taxon>Troctomorpha</taxon>
        <taxon>Phthiraptera</taxon>
        <taxon>Anoplura</taxon>
        <taxon>Polyplacidae</taxon>
        <taxon>Polyplax</taxon>
    </lineage>
</organism>
<feature type="signal peptide" evidence="2">
    <location>
        <begin position="1"/>
        <end position="23"/>
    </location>
</feature>
<evidence type="ECO:0000256" key="1">
    <source>
        <dbReference type="SAM" id="MobiDB-lite"/>
    </source>
</evidence>
<feature type="region of interest" description="Disordered" evidence="1">
    <location>
        <begin position="71"/>
        <end position="97"/>
    </location>
</feature>